<gene>
    <name evidence="3" type="ORF">I5731_17645</name>
</gene>
<dbReference type="EMBL" id="JADZLT010000056">
    <property type="protein sequence ID" value="MBH0239648.1"/>
    <property type="molecule type" value="Genomic_DNA"/>
</dbReference>
<dbReference type="InterPro" id="IPR050697">
    <property type="entry name" value="Adenylyl/Guanylyl_Cyclase_3/4"/>
</dbReference>
<dbReference type="AlphaFoldDB" id="A0A931MXU8"/>
<evidence type="ECO:0000259" key="2">
    <source>
        <dbReference type="PROSITE" id="PS50125"/>
    </source>
</evidence>
<dbReference type="Pfam" id="PF00211">
    <property type="entry name" value="Guanylate_cyc"/>
    <property type="match status" value="1"/>
</dbReference>
<dbReference type="RefSeq" id="WP_197312735.1">
    <property type="nucleotide sequence ID" value="NZ_JADZLT010000056.1"/>
</dbReference>
<dbReference type="PROSITE" id="PS50125">
    <property type="entry name" value="GUANYLATE_CYCLASE_2"/>
    <property type="match status" value="1"/>
</dbReference>
<dbReference type="SUPFAM" id="SSF55073">
    <property type="entry name" value="Nucleotide cyclase"/>
    <property type="match status" value="1"/>
</dbReference>
<evidence type="ECO:0000256" key="1">
    <source>
        <dbReference type="SAM" id="Phobius"/>
    </source>
</evidence>
<dbReference type="InterPro" id="IPR007890">
    <property type="entry name" value="CHASE2"/>
</dbReference>
<dbReference type="PANTHER" id="PTHR43081">
    <property type="entry name" value="ADENYLATE CYCLASE, TERMINAL-DIFFERENTIATION SPECIFIC-RELATED"/>
    <property type="match status" value="1"/>
</dbReference>
<dbReference type="InterPro" id="IPR001054">
    <property type="entry name" value="A/G_cyclase"/>
</dbReference>
<dbReference type="GO" id="GO:0035556">
    <property type="term" value="P:intracellular signal transduction"/>
    <property type="evidence" value="ECO:0007669"/>
    <property type="project" value="InterPro"/>
</dbReference>
<feature type="domain" description="Guanylate cyclase" evidence="2">
    <location>
        <begin position="437"/>
        <end position="569"/>
    </location>
</feature>
<dbReference type="SMART" id="SM01080">
    <property type="entry name" value="CHASE2"/>
    <property type="match status" value="1"/>
</dbReference>
<dbReference type="InterPro" id="IPR029787">
    <property type="entry name" value="Nucleotide_cyclase"/>
</dbReference>
<dbReference type="Proteomes" id="UP000631694">
    <property type="component" value="Unassembled WGS sequence"/>
</dbReference>
<proteinExistence type="predicted"/>
<dbReference type="GO" id="GO:0009190">
    <property type="term" value="P:cyclic nucleotide biosynthetic process"/>
    <property type="evidence" value="ECO:0007669"/>
    <property type="project" value="InterPro"/>
</dbReference>
<evidence type="ECO:0000313" key="3">
    <source>
        <dbReference type="EMBL" id="MBH0239648.1"/>
    </source>
</evidence>
<dbReference type="CDD" id="cd07302">
    <property type="entry name" value="CHD"/>
    <property type="match status" value="1"/>
</dbReference>
<dbReference type="PANTHER" id="PTHR43081:SF1">
    <property type="entry name" value="ADENYLATE CYCLASE, TERMINAL-DIFFERENTIATION SPECIFIC"/>
    <property type="match status" value="1"/>
</dbReference>
<feature type="transmembrane region" description="Helical" evidence="1">
    <location>
        <begin position="319"/>
        <end position="342"/>
    </location>
</feature>
<sequence>MTAAALPPVARRRAVLAGLAGALIAAVLLAADPGGLARTARDRTLDVVALISAAPGDVTVVEIDADSLAALGPWPWPRAMTARLIAAIAADRPALIAVDILFAVPGADDAALVAAVGSAPVVLASLFSGRPDGPPPRHPAAVVVRERDPRLAPWREAGLVEPDPAIAAAAGAIGLAALAADPDGIVRHAPLLARAGDTVVAGLAAEAVRVARGASAFIVDGEVLHIADLAVPLPPAADLRIRPAPATLWPQRTLSAAAVLGGDVPAGRFAGRIVLLGGGAAALGALRPSAAGPVTPQVQIAADAVETILAGTAPRRPAAALWAEPLVGLLAALPAVTAALSFGTAATAAVALGLAATLAGAALAAFLAAALVFDPLGPGLVVLAGAGAAMAMLGLEARRAAARIRRRFEQHLAPEVVARIVARPDLVKLGGERRMVTALFTDIEGFTALAERLPAEELVALLDAYFGRVTAIVTAHGGMVDKIVGDAVHALFNVPLDLAEHADRAVAAGLAIQAATEAFRAEPSVRDLALGRTRIGIESGIAVVGDVGAGDKLDYTAHGSAVNTAARLEALGKTLGTGIIVGPACRALCPARRFRSLGSVDVRGRGPLELFSPEG</sequence>
<feature type="transmembrane region" description="Helical" evidence="1">
    <location>
        <begin position="349"/>
        <end position="373"/>
    </location>
</feature>
<protein>
    <submittedName>
        <fullName evidence="3">Adenylate/guanylate cyclase domain-containing protein</fullName>
    </submittedName>
</protein>
<keyword evidence="1" id="KW-1133">Transmembrane helix</keyword>
<feature type="transmembrane region" description="Helical" evidence="1">
    <location>
        <begin position="379"/>
        <end position="397"/>
    </location>
</feature>
<keyword evidence="1" id="KW-0812">Transmembrane</keyword>
<keyword evidence="4" id="KW-1185">Reference proteome</keyword>
<name>A0A931MXU8_9HYPH</name>
<accession>A0A931MXU8</accession>
<organism evidence="3 4">
    <name type="scientific">Methylobrevis albus</name>
    <dbReference type="NCBI Taxonomy" id="2793297"/>
    <lineage>
        <taxon>Bacteria</taxon>
        <taxon>Pseudomonadati</taxon>
        <taxon>Pseudomonadota</taxon>
        <taxon>Alphaproteobacteria</taxon>
        <taxon>Hyphomicrobiales</taxon>
        <taxon>Pleomorphomonadaceae</taxon>
        <taxon>Methylobrevis</taxon>
    </lineage>
</organism>
<dbReference type="Gene3D" id="3.30.70.1230">
    <property type="entry name" value="Nucleotide cyclase"/>
    <property type="match status" value="1"/>
</dbReference>
<dbReference type="GO" id="GO:0004016">
    <property type="term" value="F:adenylate cyclase activity"/>
    <property type="evidence" value="ECO:0007669"/>
    <property type="project" value="UniProtKB-ARBA"/>
</dbReference>
<evidence type="ECO:0000313" key="4">
    <source>
        <dbReference type="Proteomes" id="UP000631694"/>
    </source>
</evidence>
<dbReference type="SMART" id="SM00044">
    <property type="entry name" value="CYCc"/>
    <property type="match status" value="1"/>
</dbReference>
<comment type="caution">
    <text evidence="3">The sequence shown here is derived from an EMBL/GenBank/DDBJ whole genome shotgun (WGS) entry which is preliminary data.</text>
</comment>
<keyword evidence="1" id="KW-0472">Membrane</keyword>
<reference evidence="3" key="1">
    <citation type="submission" date="2020-12" db="EMBL/GenBank/DDBJ databases">
        <title>Methylobrevis albus sp. nov., isolated from fresh water lack sediment.</title>
        <authorList>
            <person name="Zou Q."/>
        </authorList>
    </citation>
    <scope>NUCLEOTIDE SEQUENCE</scope>
    <source>
        <strain evidence="3">L22</strain>
    </source>
</reference>
<dbReference type="Pfam" id="PF05226">
    <property type="entry name" value="CHASE2"/>
    <property type="match status" value="1"/>
</dbReference>